<dbReference type="OrthoDB" id="9802524at2"/>
<dbReference type="InterPro" id="IPR029044">
    <property type="entry name" value="Nucleotide-diphossugar_trans"/>
</dbReference>
<dbReference type="InterPro" id="IPR050834">
    <property type="entry name" value="Glycosyltransf_2"/>
</dbReference>
<dbReference type="Pfam" id="PF00535">
    <property type="entry name" value="Glycos_transf_2"/>
    <property type="match status" value="1"/>
</dbReference>
<evidence type="ECO:0000313" key="2">
    <source>
        <dbReference type="EMBL" id="KGE03813.1"/>
    </source>
</evidence>
<dbReference type="PANTHER" id="PTHR43685">
    <property type="entry name" value="GLYCOSYLTRANSFERASE"/>
    <property type="match status" value="1"/>
</dbReference>
<organism evidence="2 3">
    <name type="scientific">Pseudohaliea rubra DSM 19751</name>
    <dbReference type="NCBI Taxonomy" id="1265313"/>
    <lineage>
        <taxon>Bacteria</taxon>
        <taxon>Pseudomonadati</taxon>
        <taxon>Pseudomonadota</taxon>
        <taxon>Gammaproteobacteria</taxon>
        <taxon>Cellvibrionales</taxon>
        <taxon>Halieaceae</taxon>
        <taxon>Pseudohaliea</taxon>
    </lineage>
</organism>
<name>A0A095VRT8_9GAMM</name>
<keyword evidence="3" id="KW-1185">Reference proteome</keyword>
<dbReference type="eggNOG" id="COG1216">
    <property type="taxonomic scope" value="Bacteria"/>
</dbReference>
<reference evidence="2 3" key="1">
    <citation type="journal article" date="2014" name="Genome Announc.">
        <title>Genome Sequence of Gammaproteobacterial Pseudohaliea rubra Type Strain DSM 19751, Isolated from Coastal Seawater of the Mediterranean Sea.</title>
        <authorList>
            <person name="Spring S."/>
            <person name="Fiebig A."/>
            <person name="Riedel T."/>
            <person name="Goker M."/>
            <person name="Klenk H.P."/>
        </authorList>
    </citation>
    <scope>NUCLEOTIDE SEQUENCE [LARGE SCALE GENOMIC DNA]</scope>
    <source>
        <strain evidence="2 3">DSM 19751</strain>
    </source>
</reference>
<dbReference type="RefSeq" id="WP_052094477.1">
    <property type="nucleotide sequence ID" value="NZ_KN234757.1"/>
</dbReference>
<dbReference type="STRING" id="1265313.HRUBRA_01560"/>
<dbReference type="InterPro" id="IPR001173">
    <property type="entry name" value="Glyco_trans_2-like"/>
</dbReference>
<dbReference type="EMBL" id="AUVB01000046">
    <property type="protein sequence ID" value="KGE03813.1"/>
    <property type="molecule type" value="Genomic_DNA"/>
</dbReference>
<dbReference type="Gene3D" id="3.90.550.10">
    <property type="entry name" value="Spore Coat Polysaccharide Biosynthesis Protein SpsA, Chain A"/>
    <property type="match status" value="1"/>
</dbReference>
<gene>
    <name evidence="2" type="ORF">HRUBRA_01560</name>
</gene>
<dbReference type="Proteomes" id="UP000029640">
    <property type="component" value="Unassembled WGS sequence"/>
</dbReference>
<evidence type="ECO:0000259" key="1">
    <source>
        <dbReference type="Pfam" id="PF00535"/>
    </source>
</evidence>
<dbReference type="PANTHER" id="PTHR43685:SF2">
    <property type="entry name" value="GLYCOSYLTRANSFERASE 2-LIKE DOMAIN-CONTAINING PROTEIN"/>
    <property type="match status" value="1"/>
</dbReference>
<sequence length="264" mass="29406">MTSATATPLISVISITLNDRDGLQRTVQSLQSQTDAPSYEHIIVDGVSDYDVAGLLEALGSNARLHQGRDKGLYDAMNTGTGLTRGVYVIYLNSGDTLAGPEVLSELGAVLTSEQPDFLYGDSLERQLDGEEVFKIAHSHKSAPARMFTHHQSMIFRRAIVSDTGLRYDLAYPIAADYDFTLRFLEQANRIVRLPGVIANFSAGGVSQVKHHVGRREQFVVRRRHFGNTGFAVRVYLMQVFGQYMRAFSPKLYWRLRAVAGKMF</sequence>
<evidence type="ECO:0000313" key="3">
    <source>
        <dbReference type="Proteomes" id="UP000029640"/>
    </source>
</evidence>
<dbReference type="GO" id="GO:0016740">
    <property type="term" value="F:transferase activity"/>
    <property type="evidence" value="ECO:0007669"/>
    <property type="project" value="UniProtKB-KW"/>
</dbReference>
<comment type="caution">
    <text evidence="2">The sequence shown here is derived from an EMBL/GenBank/DDBJ whole genome shotgun (WGS) entry which is preliminary data.</text>
</comment>
<protein>
    <submittedName>
        <fullName evidence="2">Glycosyl transferase family 2</fullName>
    </submittedName>
</protein>
<proteinExistence type="predicted"/>
<dbReference type="HOGENOM" id="CLU_025996_21_1_6"/>
<feature type="domain" description="Glycosyltransferase 2-like" evidence="1">
    <location>
        <begin position="11"/>
        <end position="135"/>
    </location>
</feature>
<accession>A0A095VRT8</accession>
<keyword evidence="2" id="KW-0808">Transferase</keyword>
<dbReference type="AlphaFoldDB" id="A0A095VRT8"/>
<dbReference type="SUPFAM" id="SSF53448">
    <property type="entry name" value="Nucleotide-diphospho-sugar transferases"/>
    <property type="match status" value="1"/>
</dbReference>